<evidence type="ECO:0000256" key="9">
    <source>
        <dbReference type="SAM" id="Coils"/>
    </source>
</evidence>
<feature type="compositionally biased region" description="Basic and acidic residues" evidence="10">
    <location>
        <begin position="1210"/>
        <end position="1220"/>
    </location>
</feature>
<feature type="transmembrane region" description="Helical" evidence="11">
    <location>
        <begin position="67"/>
        <end position="88"/>
    </location>
</feature>
<evidence type="ECO:0000256" key="4">
    <source>
        <dbReference type="ARBA" id="ARBA00022989"/>
    </source>
</evidence>
<dbReference type="GO" id="GO:0030322">
    <property type="term" value="P:stabilization of membrane potential"/>
    <property type="evidence" value="ECO:0007669"/>
    <property type="project" value="TreeGrafter"/>
</dbReference>
<feature type="region of interest" description="Disordered" evidence="10">
    <location>
        <begin position="1151"/>
        <end position="1233"/>
    </location>
</feature>
<feature type="domain" description="Potassium channel" evidence="12">
    <location>
        <begin position="206"/>
        <end position="276"/>
    </location>
</feature>
<feature type="compositionally biased region" description="Low complexity" evidence="10">
    <location>
        <begin position="601"/>
        <end position="616"/>
    </location>
</feature>
<feature type="coiled-coil region" evidence="9">
    <location>
        <begin position="374"/>
        <end position="401"/>
    </location>
</feature>
<keyword evidence="4 11" id="KW-1133">Transmembrane helix</keyword>
<keyword evidence="5 8" id="KW-0406">Ion transport</keyword>
<evidence type="ECO:0000313" key="14">
    <source>
        <dbReference type="WBParaSite" id="HCON_00146660-00002"/>
    </source>
</evidence>
<evidence type="ECO:0000259" key="12">
    <source>
        <dbReference type="Pfam" id="PF07885"/>
    </source>
</evidence>
<feature type="region of interest" description="Disordered" evidence="10">
    <location>
        <begin position="509"/>
        <end position="532"/>
    </location>
</feature>
<proteinExistence type="inferred from homology"/>
<dbReference type="GO" id="GO:0015271">
    <property type="term" value="F:outward rectifier potassium channel activity"/>
    <property type="evidence" value="ECO:0007669"/>
    <property type="project" value="TreeGrafter"/>
</dbReference>
<dbReference type="SUPFAM" id="SSF81324">
    <property type="entry name" value="Voltage-gated potassium channels"/>
    <property type="match status" value="2"/>
</dbReference>
<dbReference type="AlphaFoldDB" id="A0A7I4YVK7"/>
<dbReference type="PANTHER" id="PTHR11003">
    <property type="entry name" value="POTASSIUM CHANNEL, SUBFAMILY K"/>
    <property type="match status" value="1"/>
</dbReference>
<comment type="similarity">
    <text evidence="8">Belongs to the two pore domain potassium channel (TC 1.A.1.8) family.</text>
</comment>
<feature type="compositionally biased region" description="Polar residues" evidence="10">
    <location>
        <begin position="1160"/>
        <end position="1197"/>
    </location>
</feature>
<accession>A0A7I4YVK7</accession>
<evidence type="ECO:0000256" key="6">
    <source>
        <dbReference type="ARBA" id="ARBA00023136"/>
    </source>
</evidence>
<dbReference type="InterPro" id="IPR013099">
    <property type="entry name" value="K_chnl_dom"/>
</dbReference>
<keyword evidence="9" id="KW-0175">Coiled coil</keyword>
<organism evidence="13 14">
    <name type="scientific">Haemonchus contortus</name>
    <name type="common">Barber pole worm</name>
    <dbReference type="NCBI Taxonomy" id="6289"/>
    <lineage>
        <taxon>Eukaryota</taxon>
        <taxon>Metazoa</taxon>
        <taxon>Ecdysozoa</taxon>
        <taxon>Nematoda</taxon>
        <taxon>Chromadorea</taxon>
        <taxon>Rhabditida</taxon>
        <taxon>Rhabditina</taxon>
        <taxon>Rhabditomorpha</taxon>
        <taxon>Strongyloidea</taxon>
        <taxon>Trichostrongylidae</taxon>
        <taxon>Haemonchus</taxon>
    </lineage>
</organism>
<protein>
    <submittedName>
        <fullName evidence="14">Ion_trans_2 domain-containing protein</fullName>
    </submittedName>
</protein>
<dbReference type="OrthoDB" id="297496at2759"/>
<evidence type="ECO:0000313" key="13">
    <source>
        <dbReference type="Proteomes" id="UP000025227"/>
    </source>
</evidence>
<evidence type="ECO:0000256" key="5">
    <source>
        <dbReference type="ARBA" id="ARBA00023065"/>
    </source>
</evidence>
<evidence type="ECO:0000256" key="7">
    <source>
        <dbReference type="ARBA" id="ARBA00023303"/>
    </source>
</evidence>
<evidence type="ECO:0000256" key="1">
    <source>
        <dbReference type="ARBA" id="ARBA00004141"/>
    </source>
</evidence>
<dbReference type="GO" id="GO:0005886">
    <property type="term" value="C:plasma membrane"/>
    <property type="evidence" value="ECO:0007669"/>
    <property type="project" value="TreeGrafter"/>
</dbReference>
<dbReference type="Proteomes" id="UP000025227">
    <property type="component" value="Unplaced"/>
</dbReference>
<reference evidence="14" key="1">
    <citation type="submission" date="2020-12" db="UniProtKB">
        <authorList>
            <consortium name="WormBaseParasite"/>
        </authorList>
    </citation>
    <scope>IDENTIFICATION</scope>
    <source>
        <strain evidence="14">MHco3</strain>
    </source>
</reference>
<dbReference type="InterPro" id="IPR003280">
    <property type="entry name" value="2pore_dom_K_chnl"/>
</dbReference>
<feature type="transmembrane region" description="Helical" evidence="11">
    <location>
        <begin position="227"/>
        <end position="245"/>
    </location>
</feature>
<dbReference type="Gene3D" id="1.10.287.70">
    <property type="match status" value="1"/>
</dbReference>
<evidence type="ECO:0000256" key="8">
    <source>
        <dbReference type="RuleBase" id="RU003857"/>
    </source>
</evidence>
<dbReference type="PRINTS" id="PR01333">
    <property type="entry name" value="2POREKCHANEL"/>
</dbReference>
<evidence type="ECO:0000256" key="11">
    <source>
        <dbReference type="SAM" id="Phobius"/>
    </source>
</evidence>
<keyword evidence="7 8" id="KW-0407">Ion channel</keyword>
<dbReference type="WBParaSite" id="HCON_00146660-00002">
    <property type="protein sequence ID" value="HCON_00146660-00002"/>
    <property type="gene ID" value="HCON_00146660"/>
</dbReference>
<feature type="region of interest" description="Disordered" evidence="10">
    <location>
        <begin position="596"/>
        <end position="645"/>
    </location>
</feature>
<evidence type="ECO:0000256" key="3">
    <source>
        <dbReference type="ARBA" id="ARBA00022692"/>
    </source>
</evidence>
<feature type="transmembrane region" description="Helical" evidence="11">
    <location>
        <begin position="199"/>
        <end position="220"/>
    </location>
</feature>
<dbReference type="Pfam" id="PF07885">
    <property type="entry name" value="Ion_trans_2"/>
    <property type="match status" value="2"/>
</dbReference>
<keyword evidence="2 8" id="KW-0813">Transport</keyword>
<sequence>MTLEVPTDLAAKQDAYHARLIARDIMILNLRAIHQNNKEDREEKWKESILTFESDLGLEEPSLESAWTFWMAFLYAGTIYTTIGYGNIACTTTAGKVATMIYSMFGIPIMLLILNDLGSLLLVWVKHIASFSSDLLLFLGVRAGIVGLKEGSKERLRYVSISKKLSAIGLNSNVSLASLVAPEEHNDDAIEEPSPDPPVLSAICATVAWIMLAAAVFCIWEEWTYFTSIYFFFISCSTIGLGDVTPAHPEYMIATFGVVMVGLSLVSVCIDVVKEKLELMYMALLKKMLQDYMEAVKNGDPNAAAGMMAGFQEKAKFLMPLISKGQGARVMSRFREDCSAKGIEPPAVLVDLDPNTGMPAFANAAKEDFKEFIENAVERRADEEKKELMRYTQLLEKSEARLPVGSLHSSPLIPKKVPQSVDSYCQTLTPLQDTNSFAAQVAPVTCIVEVQTTLPKRSEAAVQHASLCSDDASTQCDLFKPEMTSTAVQPDVSQITVLDEKDVEVLLSKSNRSGSPEINDKESASALESSPMDLRFMRSVGEQTDEGDTNQETPQVYEVGVQSNEVRQMDRHCQTKLSSITTREIMAINEVKRRARHPTLRFQQRSIRSSQLSSTSDGKPAAAPGDHRLSGRPTSSGQIHSEDSNDVVAEVSVDVSFVNKPVDEHGNEVIDIVDVNEHEDEDDVFLSDSDENIVESFLVEECTQTDSGANNKDVQCSLIVEECSKGTCTVDTQTGLHFSDGCAQTNQPLMCNGEVQTIKEGPDIHENVQTQTECFQTFSNNTAQTDETMAHRDEMKDGSAQTNQPLLCNGEVQTIEEGPDIHENVQTQTECLQTSSDTSTQTSDTLKCCGQVQDSSSQTDVRTMRNGEVQTVEKSHEVMRSVGTETDDELAIQGQPAQRISVDNSTYMEPETCKTSYSQTSSLAMDSVYVQCTPAVSTSQTQYTCTCVTDESSQTEICMKNKRNQECGASVETEDACTQSVIVYTDKALQTASMVDMNPLGSIDDAYSGVQLWSDFDRVPIKEFDVSQQTSPTLVQDVASYFNLEVHSLAIQTKPETKERECYAKVEMGEDEVQAVVESLEAAVGQADNENWIKVYLAELDDEKRRRMMDIGIQTGVLARVQHIYATVDTENPQVPDVSRPSIRVSEAEKVDVDHAGESSIPQTQLPSTSASVPQSPVDQVTTTAQLFRNKSPTTFKKPQLPADVYNRVSDLRSRFERSKPDRRRTRSSSNER</sequence>
<feature type="transmembrane region" description="Helical" evidence="11">
    <location>
        <begin position="100"/>
        <end position="125"/>
    </location>
</feature>
<name>A0A7I4YVK7_HAECO</name>
<keyword evidence="13" id="KW-1185">Reference proteome</keyword>
<keyword evidence="3 8" id="KW-0812">Transmembrane</keyword>
<feature type="domain" description="Potassium channel" evidence="12">
    <location>
        <begin position="65"/>
        <end position="121"/>
    </location>
</feature>
<keyword evidence="6 11" id="KW-0472">Membrane</keyword>
<dbReference type="GO" id="GO:0022841">
    <property type="term" value="F:potassium ion leak channel activity"/>
    <property type="evidence" value="ECO:0007669"/>
    <property type="project" value="TreeGrafter"/>
</dbReference>
<comment type="subcellular location">
    <subcellularLocation>
        <location evidence="1">Membrane</location>
        <topology evidence="1">Multi-pass membrane protein</topology>
    </subcellularLocation>
</comment>
<evidence type="ECO:0000256" key="10">
    <source>
        <dbReference type="SAM" id="MobiDB-lite"/>
    </source>
</evidence>
<evidence type="ECO:0000256" key="2">
    <source>
        <dbReference type="ARBA" id="ARBA00022448"/>
    </source>
</evidence>
<dbReference type="PANTHER" id="PTHR11003:SF61">
    <property type="entry name" value="POTASSIUM CHANNEL DOMAIN-CONTAINING PROTEIN"/>
    <property type="match status" value="1"/>
</dbReference>